<comment type="caution">
    <text evidence="3">The sequence shown here is derived from an EMBL/GenBank/DDBJ whole genome shotgun (WGS) entry which is preliminary data.</text>
</comment>
<evidence type="ECO:0000256" key="1">
    <source>
        <dbReference type="SAM" id="Coils"/>
    </source>
</evidence>
<accession>A0A2A2LG38</accession>
<evidence type="ECO:0000313" key="3">
    <source>
        <dbReference type="EMBL" id="PAV85163.1"/>
    </source>
</evidence>
<evidence type="ECO:0000256" key="2">
    <source>
        <dbReference type="SAM" id="MobiDB-lite"/>
    </source>
</evidence>
<protein>
    <submittedName>
        <fullName evidence="3">Uncharacterized protein</fullName>
    </submittedName>
</protein>
<dbReference type="AlphaFoldDB" id="A0A2A2LG38"/>
<dbReference type="EMBL" id="LIAE01006804">
    <property type="protein sequence ID" value="PAV85163.1"/>
    <property type="molecule type" value="Genomic_DNA"/>
</dbReference>
<sequence length="264" mass="30980">MNKLTLTVDEWQNQLSRLRECSDQVETEHNIQILLTEILFRIRSSDNSIKGFIEVYLEMVSEKQAYNKKWLSSSDEKKAVNTAVGRFEERQKILNNEHLLPLATSLSSFEAAFVTTSIHDTPNGILIIETIREFTKLIRDLRDYIEKHSEMIVPQNIEEIEMLKGRMTSLKRSLENIEFKAREQQEKTNFRRHINKQKKKREEELKKKSDKPRLGRKLRVRTASGGQRSLLIPSKYSHYRKKHRPTQPTLQPVLAISIRTAPIQ</sequence>
<proteinExistence type="predicted"/>
<organism evidence="3 4">
    <name type="scientific">Diploscapter pachys</name>
    <dbReference type="NCBI Taxonomy" id="2018661"/>
    <lineage>
        <taxon>Eukaryota</taxon>
        <taxon>Metazoa</taxon>
        <taxon>Ecdysozoa</taxon>
        <taxon>Nematoda</taxon>
        <taxon>Chromadorea</taxon>
        <taxon>Rhabditida</taxon>
        <taxon>Rhabditina</taxon>
        <taxon>Rhabditomorpha</taxon>
        <taxon>Rhabditoidea</taxon>
        <taxon>Rhabditidae</taxon>
        <taxon>Diploscapter</taxon>
    </lineage>
</organism>
<name>A0A2A2LG38_9BILA</name>
<feature type="coiled-coil region" evidence="1">
    <location>
        <begin position="1"/>
        <end position="28"/>
    </location>
</feature>
<reference evidence="3 4" key="1">
    <citation type="journal article" date="2017" name="Curr. Biol.">
        <title>Genome architecture and evolution of a unichromosomal asexual nematode.</title>
        <authorList>
            <person name="Fradin H."/>
            <person name="Zegar C."/>
            <person name="Gutwein M."/>
            <person name="Lucas J."/>
            <person name="Kovtun M."/>
            <person name="Corcoran D."/>
            <person name="Baugh L.R."/>
            <person name="Kiontke K."/>
            <person name="Gunsalus K."/>
            <person name="Fitch D.H."/>
            <person name="Piano F."/>
        </authorList>
    </citation>
    <scope>NUCLEOTIDE SEQUENCE [LARGE SCALE GENOMIC DNA]</scope>
    <source>
        <strain evidence="3">PF1309</strain>
    </source>
</reference>
<keyword evidence="4" id="KW-1185">Reference proteome</keyword>
<feature type="region of interest" description="Disordered" evidence="2">
    <location>
        <begin position="194"/>
        <end position="214"/>
    </location>
</feature>
<evidence type="ECO:0000313" key="4">
    <source>
        <dbReference type="Proteomes" id="UP000218231"/>
    </source>
</evidence>
<keyword evidence="1" id="KW-0175">Coiled coil</keyword>
<feature type="compositionally biased region" description="Basic and acidic residues" evidence="2">
    <location>
        <begin position="200"/>
        <end position="213"/>
    </location>
</feature>
<dbReference type="Proteomes" id="UP000218231">
    <property type="component" value="Unassembled WGS sequence"/>
</dbReference>
<gene>
    <name evidence="3" type="ORF">WR25_04434</name>
</gene>